<dbReference type="RefSeq" id="WP_310280865.1">
    <property type="nucleotide sequence ID" value="NZ_JAVDWQ010000006.1"/>
</dbReference>
<dbReference type="InterPro" id="IPR009057">
    <property type="entry name" value="Homeodomain-like_sf"/>
</dbReference>
<protein>
    <submittedName>
        <fullName evidence="5">AraC-like DNA-binding protein</fullName>
    </submittedName>
</protein>
<keyword evidence="2" id="KW-0238">DNA-binding</keyword>
<keyword evidence="1" id="KW-0805">Transcription regulation</keyword>
<evidence type="ECO:0000259" key="4">
    <source>
        <dbReference type="PROSITE" id="PS01124"/>
    </source>
</evidence>
<accession>A0ABU1Y9C8</accession>
<sequence length="267" mass="30871">MQEMITLKTFDQAADLAKPRRVLKYVLIFCTCGATTISVDENEFILIENSVLTITSGQVHFFKNSNNAKGYILEFTYNFFCKDDNDMELIFHNGLFCHFAMNEMIRIDNSQTIINELEEIRKELIEIPYQYLISIHSRIELILIEINRTKINRGDEIYKPDAVFLHFLEAILKNFEKNLSVAEIAALIGTTESKLNELSKLHTNKTAQNVIFGLIISEAKRLFTYEKLSVKEVAYALGFNDPFYFSNFFKKHTNTSPKSFKEKALNS</sequence>
<dbReference type="PROSITE" id="PS01124">
    <property type="entry name" value="HTH_ARAC_FAMILY_2"/>
    <property type="match status" value="1"/>
</dbReference>
<proteinExistence type="predicted"/>
<comment type="caution">
    <text evidence="5">The sequence shown here is derived from an EMBL/GenBank/DDBJ whole genome shotgun (WGS) entry which is preliminary data.</text>
</comment>
<evidence type="ECO:0000256" key="1">
    <source>
        <dbReference type="ARBA" id="ARBA00023015"/>
    </source>
</evidence>
<evidence type="ECO:0000313" key="6">
    <source>
        <dbReference type="Proteomes" id="UP001269081"/>
    </source>
</evidence>
<reference evidence="5 6" key="1">
    <citation type="submission" date="2023-07" db="EMBL/GenBank/DDBJ databases">
        <title>Sorghum-associated microbial communities from plants grown in Nebraska, USA.</title>
        <authorList>
            <person name="Schachtman D."/>
        </authorList>
    </citation>
    <scope>NUCLEOTIDE SEQUENCE [LARGE SCALE GENOMIC DNA]</scope>
    <source>
        <strain evidence="5 6">4129</strain>
    </source>
</reference>
<dbReference type="InterPro" id="IPR018060">
    <property type="entry name" value="HTH_AraC"/>
</dbReference>
<feature type="domain" description="HTH araC/xylS-type" evidence="4">
    <location>
        <begin position="165"/>
        <end position="263"/>
    </location>
</feature>
<dbReference type="PANTHER" id="PTHR43280:SF32">
    <property type="entry name" value="TRANSCRIPTIONAL REGULATORY PROTEIN"/>
    <property type="match status" value="1"/>
</dbReference>
<dbReference type="SUPFAM" id="SSF46689">
    <property type="entry name" value="Homeodomain-like"/>
    <property type="match status" value="1"/>
</dbReference>
<keyword evidence="3" id="KW-0804">Transcription</keyword>
<evidence type="ECO:0000256" key="2">
    <source>
        <dbReference type="ARBA" id="ARBA00023125"/>
    </source>
</evidence>
<dbReference type="Proteomes" id="UP001269081">
    <property type="component" value="Unassembled WGS sequence"/>
</dbReference>
<evidence type="ECO:0000313" key="5">
    <source>
        <dbReference type="EMBL" id="MDR7210116.1"/>
    </source>
</evidence>
<dbReference type="Gene3D" id="1.10.10.60">
    <property type="entry name" value="Homeodomain-like"/>
    <property type="match status" value="1"/>
</dbReference>
<evidence type="ECO:0000256" key="3">
    <source>
        <dbReference type="ARBA" id="ARBA00023163"/>
    </source>
</evidence>
<name>A0ABU1Y9C8_9FLAO</name>
<dbReference type="EMBL" id="JAVDWQ010000006">
    <property type="protein sequence ID" value="MDR7210116.1"/>
    <property type="molecule type" value="Genomic_DNA"/>
</dbReference>
<keyword evidence="6" id="KW-1185">Reference proteome</keyword>
<dbReference type="Pfam" id="PF12833">
    <property type="entry name" value="HTH_18"/>
    <property type="match status" value="1"/>
</dbReference>
<dbReference type="PANTHER" id="PTHR43280">
    <property type="entry name" value="ARAC-FAMILY TRANSCRIPTIONAL REGULATOR"/>
    <property type="match status" value="1"/>
</dbReference>
<organism evidence="5 6">
    <name type="scientific">Flavobacterium piscis</name>
    <dbReference type="NCBI Taxonomy" id="1114874"/>
    <lineage>
        <taxon>Bacteria</taxon>
        <taxon>Pseudomonadati</taxon>
        <taxon>Bacteroidota</taxon>
        <taxon>Flavobacteriia</taxon>
        <taxon>Flavobacteriales</taxon>
        <taxon>Flavobacteriaceae</taxon>
        <taxon>Flavobacterium</taxon>
    </lineage>
</organism>
<gene>
    <name evidence="5" type="ORF">J2W48_002056</name>
</gene>
<dbReference type="SMART" id="SM00342">
    <property type="entry name" value="HTH_ARAC"/>
    <property type="match status" value="1"/>
</dbReference>